<dbReference type="GO" id="GO:0006885">
    <property type="term" value="P:regulation of pH"/>
    <property type="evidence" value="ECO:0000318"/>
    <property type="project" value="GO_Central"/>
</dbReference>
<keyword evidence="5" id="KW-0630">Potassium</keyword>
<dbReference type="OMA" id="HHRMRRW"/>
<feature type="transmembrane region" description="Helical" evidence="10">
    <location>
        <begin position="235"/>
        <end position="265"/>
    </location>
</feature>
<dbReference type="InterPro" id="IPR057291">
    <property type="entry name" value="CHX17_2nd"/>
</dbReference>
<evidence type="ECO:0000256" key="8">
    <source>
        <dbReference type="ARBA" id="ARBA00023136"/>
    </source>
</evidence>
<evidence type="ECO:0000256" key="3">
    <source>
        <dbReference type="ARBA" id="ARBA00022538"/>
    </source>
</evidence>
<dbReference type="GO" id="GO:0012505">
    <property type="term" value="C:endomembrane system"/>
    <property type="evidence" value="ECO:0000318"/>
    <property type="project" value="GO_Central"/>
</dbReference>
<feature type="transmembrane region" description="Helical" evidence="10">
    <location>
        <begin position="37"/>
        <end position="59"/>
    </location>
</feature>
<evidence type="ECO:0000256" key="2">
    <source>
        <dbReference type="ARBA" id="ARBA00022448"/>
    </source>
</evidence>
<dbReference type="InterPro" id="IPR038770">
    <property type="entry name" value="Na+/solute_symporter_sf"/>
</dbReference>
<comment type="subcellular location">
    <subcellularLocation>
        <location evidence="1">Membrane</location>
        <topology evidence="1">Multi-pass membrane protein</topology>
    </subcellularLocation>
</comment>
<sequence length="710" mass="78119">MDWCNKQTQAGLVLGPSGLSRIKFIREYVFQDQAGQLYVTVATFSRILFMFLIGLEMDLPYLVRTLRVATLVAYGGAATCCFSGAIVSPFLYNQTHAHGSGFKFAIILMMLLANTASPVVVRVVAELKLATSEVGRLAISASIINDITCLLGIAFISAFTNYSKPLAHPKGHTSTSSNNDEPVETDGEGFGERFFAGIVCLIILGGTTALNRILSRWLSRRNHHRKYITNLEVAFLLMLTFAVSILIELFGYNSMIASFLLGLFFPRDGKTTRTLLQKLTYPVHHFILPFYFGYTGFQADLSHIVDLRSVLLIITIVCLSVGGKVSGTLFTCRYLKIPPNEGLVLAFLLNVKGHVDLLIISLASQNHNSSPKSPVSLYLMHLVEITGKERSNLLYHQKEDDDFSDDEYFGGNDGIEINNIVDAFMAQSHVQVHQITTASKLSSMHEDVCNGAEDVGSAIILLPFHKYLRIDGKMESAKEEIRTINQKVLRHAPCSVAILVDRGLGGSTTTTQLDHNSYGTRQQQQQQQQQQQLIATLFFGGADDREALAYSSRFAMHPDVSLTVVRFLPPSGNNEYNQSQGIEMAVSKDEDEVLMKIETSPSENDTDQAFLSSFHDRYVGTGAVGYVEKYVENGAETVKALGDMKDMFSLFIVGKGGTGHSPLTTGMSDWEECPELGAVGDLLASPDFGISGSVIVIQQHRRPKMDPNDG</sequence>
<keyword evidence="3" id="KW-0633">Potassium transport</keyword>
<evidence type="ECO:0000256" key="5">
    <source>
        <dbReference type="ARBA" id="ARBA00022958"/>
    </source>
</evidence>
<dbReference type="Pfam" id="PF00999">
    <property type="entry name" value="Na_H_Exchanger"/>
    <property type="match status" value="1"/>
</dbReference>
<dbReference type="InterPro" id="IPR057290">
    <property type="entry name" value="CHX17_C"/>
</dbReference>
<evidence type="ECO:0000256" key="6">
    <source>
        <dbReference type="ARBA" id="ARBA00022989"/>
    </source>
</evidence>
<name>A0A1U8ATY4_NELNU</name>
<proteinExistence type="inferred from homology"/>
<feature type="transmembrane region" description="Helical" evidence="10">
    <location>
        <begin position="194"/>
        <end position="214"/>
    </location>
</feature>
<dbReference type="OrthoDB" id="671744at2759"/>
<feature type="transmembrane region" description="Helical" evidence="10">
    <location>
        <begin position="71"/>
        <end position="92"/>
    </location>
</feature>
<dbReference type="InParanoid" id="A0A1U8ATY4"/>
<evidence type="ECO:0000313" key="14">
    <source>
        <dbReference type="Proteomes" id="UP000189703"/>
    </source>
</evidence>
<dbReference type="AlphaFoldDB" id="A0A1U8ATY4"/>
<evidence type="ECO:0000256" key="10">
    <source>
        <dbReference type="SAM" id="Phobius"/>
    </source>
</evidence>
<gene>
    <name evidence="15" type="primary">LOC104603876</name>
</gene>
<evidence type="ECO:0000259" key="11">
    <source>
        <dbReference type="Pfam" id="PF00999"/>
    </source>
</evidence>
<accession>A0A1U8ATY4</accession>
<dbReference type="InterPro" id="IPR050794">
    <property type="entry name" value="CPA2_transporter"/>
</dbReference>
<dbReference type="PANTHER" id="PTHR32468">
    <property type="entry name" value="CATION/H + ANTIPORTER"/>
    <property type="match status" value="1"/>
</dbReference>
<keyword evidence="4 10" id="KW-0812">Transmembrane</keyword>
<comment type="similarity">
    <text evidence="9">Belongs to the monovalent cation:proton antiporter 2 (CPA2) transporter (TC 2.A.37) family. CHX (TC 2.A.37.4) subfamily.</text>
</comment>
<evidence type="ECO:0000313" key="15">
    <source>
        <dbReference type="RefSeq" id="XP_010266344.1"/>
    </source>
</evidence>
<dbReference type="GO" id="GO:0016020">
    <property type="term" value="C:membrane"/>
    <property type="evidence" value="ECO:0007669"/>
    <property type="project" value="UniProtKB-SubCell"/>
</dbReference>
<keyword evidence="6 10" id="KW-1133">Transmembrane helix</keyword>
<dbReference type="KEGG" id="nnu:104603876"/>
<dbReference type="GO" id="GO:0015297">
    <property type="term" value="F:antiporter activity"/>
    <property type="evidence" value="ECO:0007669"/>
    <property type="project" value="InterPro"/>
</dbReference>
<dbReference type="GO" id="GO:0006813">
    <property type="term" value="P:potassium ion transport"/>
    <property type="evidence" value="ECO:0007669"/>
    <property type="project" value="UniProtKB-KW"/>
</dbReference>
<feature type="domain" description="Cation/H(+) antiporter central" evidence="12">
    <location>
        <begin position="376"/>
        <end position="508"/>
    </location>
</feature>
<evidence type="ECO:0000259" key="12">
    <source>
        <dbReference type="Pfam" id="PF23256"/>
    </source>
</evidence>
<evidence type="ECO:0000256" key="7">
    <source>
        <dbReference type="ARBA" id="ARBA00023065"/>
    </source>
</evidence>
<protein>
    <submittedName>
        <fullName evidence="15">Cation/H(+) antiporter 1-like</fullName>
    </submittedName>
</protein>
<dbReference type="RefSeq" id="XP_010266344.1">
    <property type="nucleotide sequence ID" value="XM_010268042.1"/>
</dbReference>
<dbReference type="Gene3D" id="1.20.1530.20">
    <property type="match status" value="1"/>
</dbReference>
<organism evidence="14 15">
    <name type="scientific">Nelumbo nucifera</name>
    <name type="common">Sacred lotus</name>
    <dbReference type="NCBI Taxonomy" id="4432"/>
    <lineage>
        <taxon>Eukaryota</taxon>
        <taxon>Viridiplantae</taxon>
        <taxon>Streptophyta</taxon>
        <taxon>Embryophyta</taxon>
        <taxon>Tracheophyta</taxon>
        <taxon>Spermatophyta</taxon>
        <taxon>Magnoliopsida</taxon>
        <taxon>Proteales</taxon>
        <taxon>Nelumbonaceae</taxon>
        <taxon>Nelumbo</taxon>
    </lineage>
</organism>
<dbReference type="GeneID" id="104603876"/>
<feature type="transmembrane region" description="Helical" evidence="10">
    <location>
        <begin position="137"/>
        <end position="159"/>
    </location>
</feature>
<evidence type="ECO:0000256" key="9">
    <source>
        <dbReference type="ARBA" id="ARBA00038341"/>
    </source>
</evidence>
<evidence type="ECO:0000256" key="4">
    <source>
        <dbReference type="ARBA" id="ARBA00022692"/>
    </source>
</evidence>
<keyword evidence="7" id="KW-0406">Ion transport</keyword>
<dbReference type="Proteomes" id="UP000189703">
    <property type="component" value="Unplaced"/>
</dbReference>
<dbReference type="GO" id="GO:1902600">
    <property type="term" value="P:proton transmembrane transport"/>
    <property type="evidence" value="ECO:0007669"/>
    <property type="project" value="InterPro"/>
</dbReference>
<dbReference type="Pfam" id="PF23256">
    <property type="entry name" value="CHX17_2nd"/>
    <property type="match status" value="1"/>
</dbReference>
<keyword evidence="14" id="KW-1185">Reference proteome</keyword>
<keyword evidence="8 10" id="KW-0472">Membrane</keyword>
<evidence type="ECO:0000256" key="1">
    <source>
        <dbReference type="ARBA" id="ARBA00004141"/>
    </source>
</evidence>
<dbReference type="GO" id="GO:0098662">
    <property type="term" value="P:inorganic cation transmembrane transport"/>
    <property type="evidence" value="ECO:0000318"/>
    <property type="project" value="GO_Central"/>
</dbReference>
<feature type="domain" description="Cation/H(+) antiporter C-terminal" evidence="13">
    <location>
        <begin position="535"/>
        <end position="700"/>
    </location>
</feature>
<reference evidence="15" key="1">
    <citation type="submission" date="2025-08" db="UniProtKB">
        <authorList>
            <consortium name="RefSeq"/>
        </authorList>
    </citation>
    <scope>IDENTIFICATION</scope>
</reference>
<feature type="transmembrane region" description="Helical" evidence="10">
    <location>
        <begin position="104"/>
        <end position="125"/>
    </location>
</feature>
<dbReference type="Pfam" id="PF23259">
    <property type="entry name" value="CHX17_C"/>
    <property type="match status" value="1"/>
</dbReference>
<feature type="domain" description="Cation/H+ exchanger transmembrane" evidence="11">
    <location>
        <begin position="10"/>
        <end position="367"/>
    </location>
</feature>
<evidence type="ECO:0000259" key="13">
    <source>
        <dbReference type="Pfam" id="PF23259"/>
    </source>
</evidence>
<dbReference type="InterPro" id="IPR006153">
    <property type="entry name" value="Cation/H_exchanger_TM"/>
</dbReference>
<dbReference type="PANTHER" id="PTHR32468:SF18">
    <property type="entry name" value="CATION_H(+) ANTIPORTER 1"/>
    <property type="match status" value="1"/>
</dbReference>
<keyword evidence="2" id="KW-0813">Transport</keyword>
<dbReference type="eggNOG" id="KOG1650">
    <property type="taxonomic scope" value="Eukaryota"/>
</dbReference>